<dbReference type="GO" id="GO:0000981">
    <property type="term" value="F:DNA-binding transcription factor activity, RNA polymerase II-specific"/>
    <property type="evidence" value="ECO:0007669"/>
    <property type="project" value="TreeGrafter"/>
</dbReference>
<dbReference type="OrthoDB" id="515401at2759"/>
<gene>
    <name evidence="9" type="ORF">BJ322DRAFT_1009878</name>
</gene>
<keyword evidence="5" id="KW-0539">Nucleus</keyword>
<comment type="subcellular location">
    <subcellularLocation>
        <location evidence="1">Nucleus</location>
    </subcellularLocation>
</comment>
<dbReference type="Proteomes" id="UP000736335">
    <property type="component" value="Unassembled WGS sequence"/>
</dbReference>
<dbReference type="PROSITE" id="PS50114">
    <property type="entry name" value="GATA_ZN_FINGER_2"/>
    <property type="match status" value="1"/>
</dbReference>
<evidence type="ECO:0000256" key="3">
    <source>
        <dbReference type="ARBA" id="ARBA00022771"/>
    </source>
</evidence>
<dbReference type="SUPFAM" id="SSF57716">
    <property type="entry name" value="Glucocorticoid receptor-like (DNA-binding domain)"/>
    <property type="match status" value="1"/>
</dbReference>
<accession>A0A9P6H967</accession>
<dbReference type="EMBL" id="WIUZ02000012">
    <property type="protein sequence ID" value="KAF9782243.1"/>
    <property type="molecule type" value="Genomic_DNA"/>
</dbReference>
<feature type="region of interest" description="Disordered" evidence="7">
    <location>
        <begin position="185"/>
        <end position="214"/>
    </location>
</feature>
<evidence type="ECO:0000256" key="5">
    <source>
        <dbReference type="ARBA" id="ARBA00023242"/>
    </source>
</evidence>
<evidence type="ECO:0000256" key="4">
    <source>
        <dbReference type="ARBA" id="ARBA00022833"/>
    </source>
</evidence>
<evidence type="ECO:0000256" key="6">
    <source>
        <dbReference type="PROSITE-ProRule" id="PRU00094"/>
    </source>
</evidence>
<feature type="region of interest" description="Disordered" evidence="7">
    <location>
        <begin position="313"/>
        <end position="348"/>
    </location>
</feature>
<keyword evidence="4" id="KW-0862">Zinc</keyword>
<keyword evidence="3 6" id="KW-0863">Zinc-finger</keyword>
<feature type="compositionally biased region" description="Polar residues" evidence="7">
    <location>
        <begin position="381"/>
        <end position="390"/>
    </location>
</feature>
<feature type="domain" description="GATA-type" evidence="8">
    <location>
        <begin position="271"/>
        <end position="324"/>
    </location>
</feature>
<feature type="compositionally biased region" description="Polar residues" evidence="7">
    <location>
        <begin position="8"/>
        <end position="19"/>
    </location>
</feature>
<evidence type="ECO:0000256" key="2">
    <source>
        <dbReference type="ARBA" id="ARBA00022723"/>
    </source>
</evidence>
<evidence type="ECO:0000259" key="8">
    <source>
        <dbReference type="PROSITE" id="PS50114"/>
    </source>
</evidence>
<dbReference type="GO" id="GO:0000122">
    <property type="term" value="P:negative regulation of transcription by RNA polymerase II"/>
    <property type="evidence" value="ECO:0007669"/>
    <property type="project" value="TreeGrafter"/>
</dbReference>
<dbReference type="InterPro" id="IPR039355">
    <property type="entry name" value="Transcription_factor_GATA"/>
</dbReference>
<proteinExistence type="predicted"/>
<reference evidence="9" key="1">
    <citation type="journal article" date="2020" name="Nat. Commun.">
        <title>Large-scale genome sequencing of mycorrhizal fungi provides insights into the early evolution of symbiotic traits.</title>
        <authorList>
            <person name="Miyauchi S."/>
            <person name="Kiss E."/>
            <person name="Kuo A."/>
            <person name="Drula E."/>
            <person name="Kohler A."/>
            <person name="Sanchez-Garcia M."/>
            <person name="Morin E."/>
            <person name="Andreopoulos B."/>
            <person name="Barry K.W."/>
            <person name="Bonito G."/>
            <person name="Buee M."/>
            <person name="Carver A."/>
            <person name="Chen C."/>
            <person name="Cichocki N."/>
            <person name="Clum A."/>
            <person name="Culley D."/>
            <person name="Crous P.W."/>
            <person name="Fauchery L."/>
            <person name="Girlanda M."/>
            <person name="Hayes R.D."/>
            <person name="Keri Z."/>
            <person name="LaButti K."/>
            <person name="Lipzen A."/>
            <person name="Lombard V."/>
            <person name="Magnuson J."/>
            <person name="Maillard F."/>
            <person name="Murat C."/>
            <person name="Nolan M."/>
            <person name="Ohm R.A."/>
            <person name="Pangilinan J."/>
            <person name="Pereira M.F."/>
            <person name="Perotto S."/>
            <person name="Peter M."/>
            <person name="Pfister S."/>
            <person name="Riley R."/>
            <person name="Sitrit Y."/>
            <person name="Stielow J.B."/>
            <person name="Szollosi G."/>
            <person name="Zifcakova L."/>
            <person name="Stursova M."/>
            <person name="Spatafora J.W."/>
            <person name="Tedersoo L."/>
            <person name="Vaario L.M."/>
            <person name="Yamada A."/>
            <person name="Yan M."/>
            <person name="Wang P."/>
            <person name="Xu J."/>
            <person name="Bruns T."/>
            <person name="Baldrian P."/>
            <person name="Vilgalys R."/>
            <person name="Dunand C."/>
            <person name="Henrissat B."/>
            <person name="Grigoriev I.V."/>
            <person name="Hibbett D."/>
            <person name="Nagy L.G."/>
            <person name="Martin F.M."/>
        </authorList>
    </citation>
    <scope>NUCLEOTIDE SEQUENCE</scope>
    <source>
        <strain evidence="9">UH-Tt-Lm1</strain>
    </source>
</reference>
<reference evidence="9" key="2">
    <citation type="submission" date="2020-11" db="EMBL/GenBank/DDBJ databases">
        <authorList>
            <consortium name="DOE Joint Genome Institute"/>
            <person name="Kuo A."/>
            <person name="Miyauchi S."/>
            <person name="Kiss E."/>
            <person name="Drula E."/>
            <person name="Kohler A."/>
            <person name="Sanchez-Garcia M."/>
            <person name="Andreopoulos B."/>
            <person name="Barry K.W."/>
            <person name="Bonito G."/>
            <person name="Buee M."/>
            <person name="Carver A."/>
            <person name="Chen C."/>
            <person name="Cichocki N."/>
            <person name="Clum A."/>
            <person name="Culley D."/>
            <person name="Crous P.W."/>
            <person name="Fauchery L."/>
            <person name="Girlanda M."/>
            <person name="Hayes R."/>
            <person name="Keri Z."/>
            <person name="Labutti K."/>
            <person name="Lipzen A."/>
            <person name="Lombard V."/>
            <person name="Magnuson J."/>
            <person name="Maillard F."/>
            <person name="Morin E."/>
            <person name="Murat C."/>
            <person name="Nolan M."/>
            <person name="Ohm R."/>
            <person name="Pangilinan J."/>
            <person name="Pereira M."/>
            <person name="Perotto S."/>
            <person name="Peter M."/>
            <person name="Riley R."/>
            <person name="Sitrit Y."/>
            <person name="Stielow B."/>
            <person name="Szollosi G."/>
            <person name="Zifcakova L."/>
            <person name="Stursova M."/>
            <person name="Spatafora J.W."/>
            <person name="Tedersoo L."/>
            <person name="Vaario L.-M."/>
            <person name="Yamada A."/>
            <person name="Yan M."/>
            <person name="Wang P."/>
            <person name="Xu J."/>
            <person name="Bruns T."/>
            <person name="Baldrian P."/>
            <person name="Vilgalys R."/>
            <person name="Henrissat B."/>
            <person name="Grigoriev I.V."/>
            <person name="Hibbett D."/>
            <person name="Nagy L.G."/>
            <person name="Martin F.M."/>
        </authorList>
    </citation>
    <scope>NUCLEOTIDE SEQUENCE</scope>
    <source>
        <strain evidence="9">UH-Tt-Lm1</strain>
    </source>
</reference>
<dbReference type="AlphaFoldDB" id="A0A9P6H967"/>
<evidence type="ECO:0000313" key="9">
    <source>
        <dbReference type="EMBL" id="KAF9782243.1"/>
    </source>
</evidence>
<dbReference type="InterPro" id="IPR000679">
    <property type="entry name" value="Znf_GATA"/>
</dbReference>
<dbReference type="CDD" id="cd00202">
    <property type="entry name" value="ZnF_GATA"/>
    <property type="match status" value="1"/>
</dbReference>
<dbReference type="GO" id="GO:0000978">
    <property type="term" value="F:RNA polymerase II cis-regulatory region sequence-specific DNA binding"/>
    <property type="evidence" value="ECO:0007669"/>
    <property type="project" value="TreeGrafter"/>
</dbReference>
<dbReference type="GO" id="GO:0008270">
    <property type="term" value="F:zinc ion binding"/>
    <property type="evidence" value="ECO:0007669"/>
    <property type="project" value="UniProtKB-KW"/>
</dbReference>
<keyword evidence="10" id="KW-1185">Reference proteome</keyword>
<evidence type="ECO:0000256" key="1">
    <source>
        <dbReference type="ARBA" id="ARBA00004123"/>
    </source>
</evidence>
<dbReference type="PANTHER" id="PTHR10071:SF281">
    <property type="entry name" value="BOX A-BINDING FACTOR-RELATED"/>
    <property type="match status" value="1"/>
</dbReference>
<name>A0A9P6H967_9AGAM</name>
<evidence type="ECO:0000313" key="10">
    <source>
        <dbReference type="Proteomes" id="UP000736335"/>
    </source>
</evidence>
<comment type="caution">
    <text evidence="9">The sequence shown here is derived from an EMBL/GenBank/DDBJ whole genome shotgun (WGS) entry which is preliminary data.</text>
</comment>
<dbReference type="Gene3D" id="3.30.50.10">
    <property type="entry name" value="Erythroid Transcription Factor GATA-1, subunit A"/>
    <property type="match status" value="1"/>
</dbReference>
<feature type="region of interest" description="Disordered" evidence="7">
    <location>
        <begin position="1"/>
        <end position="36"/>
    </location>
</feature>
<dbReference type="PANTHER" id="PTHR10071">
    <property type="entry name" value="TRANSCRIPTION FACTOR GATA FAMILY MEMBER"/>
    <property type="match status" value="1"/>
</dbReference>
<sequence length="495" mass="55506">MDSLQFDGYTSYSDASTPRTPSPHDMSYNNSPPHFKPSVDLEPIRNLFDNPHDDSIVHHPWQQQPHHHHHQVPYQNSRGSLMQELYDPNPVRSDIPHLDHHQDGRQYPSWANVPRAAHTLQPNLPPQHHHPRHDASMIRRNTFPYVRQDREDIYLGPEHDPSFPPRTNSLYSEPLPIDGPHLSLGPDSHMGRSDQFHLSSSPATSYRDFEHSEGSGIKLEDHQPLLLASQSYMHQQQNPPLPLVAGYPVPHGIPIQHTDDAASKETQYLRRRCYNCHTTEPPSWRRSTLTPGKIVCNKCGLYERTHLRPRPLRFDELRAGNKSRKQSKVASPKGPKIHPPGSMSIKKEELEPISRRLSVSSTNSTNGGTSDWEDSISLYSSGSAPHSGFNSPAVAPYQIPRDPNSQSPPMESRGIRLPNAPLNDIAGLSTPPSRKESPYFQASGLPVTGSPQQTLRHGEIPEVTGWQSVPMTDLGAADKLMRKNSISTVRKAVTA</sequence>
<dbReference type="SMART" id="SM00401">
    <property type="entry name" value="ZnF_GATA"/>
    <property type="match status" value="1"/>
</dbReference>
<keyword evidence="2" id="KW-0479">Metal-binding</keyword>
<dbReference type="GO" id="GO:0005634">
    <property type="term" value="C:nucleus"/>
    <property type="evidence" value="ECO:0007669"/>
    <property type="project" value="UniProtKB-SubCell"/>
</dbReference>
<organism evidence="9 10">
    <name type="scientific">Thelephora terrestris</name>
    <dbReference type="NCBI Taxonomy" id="56493"/>
    <lineage>
        <taxon>Eukaryota</taxon>
        <taxon>Fungi</taxon>
        <taxon>Dikarya</taxon>
        <taxon>Basidiomycota</taxon>
        <taxon>Agaricomycotina</taxon>
        <taxon>Agaricomycetes</taxon>
        <taxon>Thelephorales</taxon>
        <taxon>Thelephoraceae</taxon>
        <taxon>Thelephora</taxon>
    </lineage>
</organism>
<evidence type="ECO:0000256" key="7">
    <source>
        <dbReference type="SAM" id="MobiDB-lite"/>
    </source>
</evidence>
<protein>
    <recommendedName>
        <fullName evidence="8">GATA-type domain-containing protein</fullName>
    </recommendedName>
</protein>
<feature type="region of interest" description="Disordered" evidence="7">
    <location>
        <begin position="381"/>
        <end position="454"/>
    </location>
</feature>
<feature type="region of interest" description="Disordered" evidence="7">
    <location>
        <begin position="50"/>
        <end position="73"/>
    </location>
</feature>
<dbReference type="GO" id="GO:0045944">
    <property type="term" value="P:positive regulation of transcription by RNA polymerase II"/>
    <property type="evidence" value="ECO:0007669"/>
    <property type="project" value="TreeGrafter"/>
</dbReference>
<dbReference type="InterPro" id="IPR013088">
    <property type="entry name" value="Znf_NHR/GATA"/>
</dbReference>
<dbReference type="Pfam" id="PF00320">
    <property type="entry name" value="GATA"/>
    <property type="match status" value="1"/>
</dbReference>